<evidence type="ECO:0000313" key="5">
    <source>
        <dbReference type="Proteomes" id="UP001162881"/>
    </source>
</evidence>
<reference evidence="4" key="1">
    <citation type="submission" date="2022-03" db="EMBL/GenBank/DDBJ databases">
        <title>Identification of a novel bacterium isolated from mangrove sediments.</title>
        <authorList>
            <person name="Pan X."/>
        </authorList>
    </citation>
    <scope>NUCLEOTIDE SEQUENCE</scope>
    <source>
        <strain evidence="4">B1949</strain>
    </source>
</reference>
<evidence type="ECO:0000313" key="4">
    <source>
        <dbReference type="EMBL" id="MCJ2181984.1"/>
    </source>
</evidence>
<evidence type="ECO:0000256" key="2">
    <source>
        <dbReference type="ARBA" id="ARBA00022679"/>
    </source>
</evidence>
<dbReference type="PANTHER" id="PTHR30420:SF1">
    <property type="entry name" value="ARGININE N-SUCCINYLTRANSFERASE"/>
    <property type="match status" value="1"/>
</dbReference>
<keyword evidence="5" id="KW-1185">Reference proteome</keyword>
<dbReference type="Gene3D" id="2.40.40.20">
    <property type="match status" value="1"/>
</dbReference>
<name>A0ABT0BAA8_9SPHN</name>
<gene>
    <name evidence="4" type="ORF">MTR62_04605</name>
</gene>
<dbReference type="Pfam" id="PF04958">
    <property type="entry name" value="AstA"/>
    <property type="match status" value="1"/>
</dbReference>
<dbReference type="Proteomes" id="UP001162881">
    <property type="component" value="Unassembled WGS sequence"/>
</dbReference>
<dbReference type="InterPro" id="IPR007041">
    <property type="entry name" value="Arg_succinylTrfase_AstA/AruG"/>
</dbReference>
<dbReference type="RefSeq" id="WP_244017428.1">
    <property type="nucleotide sequence ID" value="NZ_JALHLF010000009.1"/>
</dbReference>
<organism evidence="4 5">
    <name type="scientific">Novosphingobium organovorum</name>
    <dbReference type="NCBI Taxonomy" id="2930092"/>
    <lineage>
        <taxon>Bacteria</taxon>
        <taxon>Pseudomonadati</taxon>
        <taxon>Pseudomonadota</taxon>
        <taxon>Alphaproteobacteria</taxon>
        <taxon>Sphingomonadales</taxon>
        <taxon>Sphingomonadaceae</taxon>
        <taxon>Novosphingobium</taxon>
    </lineage>
</organism>
<sequence length="142" mass="15125">MLTATDGQFVLDLAPRHPIYVQLIAPEARAALGNVHREGRPALAMLEKEGFERTGLVDIFDGGPTMAVARDQLSAVRTARSLTVRLGNPHDAPLHLVATTDLPTFRSARCACALGEGHATLTPETARLLGVAEGDTIRAKAH</sequence>
<accession>A0ABT0BAA8</accession>
<keyword evidence="3" id="KW-0012">Acyltransferase</keyword>
<evidence type="ECO:0000256" key="3">
    <source>
        <dbReference type="ARBA" id="ARBA00023315"/>
    </source>
</evidence>
<proteinExistence type="predicted"/>
<keyword evidence="2" id="KW-0808">Transferase</keyword>
<comment type="caution">
    <text evidence="4">The sequence shown here is derived from an EMBL/GenBank/DDBJ whole genome shotgun (WGS) entry which is preliminary data.</text>
</comment>
<evidence type="ECO:0000256" key="1">
    <source>
        <dbReference type="ARBA" id="ARBA00022503"/>
    </source>
</evidence>
<dbReference type="EMBL" id="JALHLF010000009">
    <property type="protein sequence ID" value="MCJ2181984.1"/>
    <property type="molecule type" value="Genomic_DNA"/>
</dbReference>
<protein>
    <submittedName>
        <fullName evidence="4">Arginine N-succinyltransferase</fullName>
    </submittedName>
</protein>
<dbReference type="InterPro" id="IPR016181">
    <property type="entry name" value="Acyl_CoA_acyltransferase"/>
</dbReference>
<dbReference type="SUPFAM" id="SSF55729">
    <property type="entry name" value="Acyl-CoA N-acyltransferases (Nat)"/>
    <property type="match status" value="1"/>
</dbReference>
<dbReference type="PANTHER" id="PTHR30420">
    <property type="entry name" value="N-SUCCINYLARGININE DIHYDROLASE"/>
    <property type="match status" value="1"/>
</dbReference>
<keyword evidence="1" id="KW-0056">Arginine metabolism</keyword>